<proteinExistence type="predicted"/>
<accession>A0A4S2N8G8</accession>
<dbReference type="AlphaFoldDB" id="A0A4S2N8G8"/>
<keyword evidence="3" id="KW-1185">Reference proteome</keyword>
<feature type="region of interest" description="Disordered" evidence="1">
    <location>
        <begin position="19"/>
        <end position="54"/>
    </location>
</feature>
<dbReference type="EMBL" id="ML220112">
    <property type="protein sequence ID" value="TGZ85494.1"/>
    <property type="molecule type" value="Genomic_DNA"/>
</dbReference>
<feature type="region of interest" description="Disordered" evidence="1">
    <location>
        <begin position="219"/>
        <end position="258"/>
    </location>
</feature>
<gene>
    <name evidence="2" type="ORF">EX30DRAFT_377206</name>
</gene>
<dbReference type="Proteomes" id="UP000298138">
    <property type="component" value="Unassembled WGS sequence"/>
</dbReference>
<sequence length="284" mass="31406">MYFRTFKEFESVDLFRSHSPVGDRSTVERDGGQSCNLSGVAGGERDASRAWPPNWPNWSPRTAGVLTRHRHPDTNKNNPQPCERRLPLTTPTTTHLRYTSIVLPEFPYTPSASSPTGLLLNQQQLDNFVPPTRWISLLCSLNHHKLAPATLPPPVTLARRSRHHHPRIIAVFPSRSPLTSSSSISSFSSSPSSPLLSTPNIPLHSSLFRQLAVSCSNPAALSAPPHGTRRRRSKNTDTVTESRSPLHAPGHQHRTRDSQTAVVVFQIRAFCSNADPPVDFDTTA</sequence>
<organism evidence="2 3">
    <name type="scientific">Ascodesmis nigricans</name>
    <dbReference type="NCBI Taxonomy" id="341454"/>
    <lineage>
        <taxon>Eukaryota</taxon>
        <taxon>Fungi</taxon>
        <taxon>Dikarya</taxon>
        <taxon>Ascomycota</taxon>
        <taxon>Pezizomycotina</taxon>
        <taxon>Pezizomycetes</taxon>
        <taxon>Pezizales</taxon>
        <taxon>Ascodesmidaceae</taxon>
        <taxon>Ascodesmis</taxon>
    </lineage>
</organism>
<protein>
    <submittedName>
        <fullName evidence="2">Uncharacterized protein</fullName>
    </submittedName>
</protein>
<dbReference type="InParanoid" id="A0A4S2N8G8"/>
<evidence type="ECO:0000313" key="3">
    <source>
        <dbReference type="Proteomes" id="UP000298138"/>
    </source>
</evidence>
<evidence type="ECO:0000256" key="1">
    <source>
        <dbReference type="SAM" id="MobiDB-lite"/>
    </source>
</evidence>
<reference evidence="2 3" key="1">
    <citation type="submission" date="2019-04" db="EMBL/GenBank/DDBJ databases">
        <title>Comparative genomics and transcriptomics to analyze fruiting body development in filamentous ascomycetes.</title>
        <authorList>
            <consortium name="DOE Joint Genome Institute"/>
            <person name="Lutkenhaus R."/>
            <person name="Traeger S."/>
            <person name="Breuer J."/>
            <person name="Kuo A."/>
            <person name="Lipzen A."/>
            <person name="Pangilinan J."/>
            <person name="Dilworth D."/>
            <person name="Sandor L."/>
            <person name="Poggeler S."/>
            <person name="Barry K."/>
            <person name="Grigoriev I.V."/>
            <person name="Nowrousian M."/>
        </authorList>
    </citation>
    <scope>NUCLEOTIDE SEQUENCE [LARGE SCALE GENOMIC DNA]</scope>
    <source>
        <strain evidence="2 3">CBS 389.68</strain>
    </source>
</reference>
<evidence type="ECO:0000313" key="2">
    <source>
        <dbReference type="EMBL" id="TGZ85494.1"/>
    </source>
</evidence>
<name>A0A4S2N8G8_9PEZI</name>